<feature type="transmembrane region" description="Helical" evidence="10">
    <location>
        <begin position="385"/>
        <end position="404"/>
    </location>
</feature>
<feature type="region of interest" description="Disordered" evidence="9">
    <location>
        <begin position="1"/>
        <end position="40"/>
    </location>
</feature>
<dbReference type="InterPro" id="IPR005829">
    <property type="entry name" value="Sugar_transporter_CS"/>
</dbReference>
<dbReference type="GO" id="GO:0005351">
    <property type="term" value="F:carbohydrate:proton symporter activity"/>
    <property type="evidence" value="ECO:0007669"/>
    <property type="project" value="TreeGrafter"/>
</dbReference>
<dbReference type="InterPro" id="IPR036259">
    <property type="entry name" value="MFS_trans_sf"/>
</dbReference>
<feature type="transmembrane region" description="Helical" evidence="10">
    <location>
        <begin position="481"/>
        <end position="503"/>
    </location>
</feature>
<feature type="transmembrane region" description="Helical" evidence="10">
    <location>
        <begin position="360"/>
        <end position="378"/>
    </location>
</feature>
<dbReference type="InterPro" id="IPR003663">
    <property type="entry name" value="Sugar/inositol_transpt"/>
</dbReference>
<dbReference type="NCBIfam" id="TIGR00879">
    <property type="entry name" value="SP"/>
    <property type="match status" value="1"/>
</dbReference>
<keyword evidence="5 10" id="KW-1133">Transmembrane helix</keyword>
<evidence type="ECO:0000256" key="5">
    <source>
        <dbReference type="ARBA" id="ARBA00022989"/>
    </source>
</evidence>
<evidence type="ECO:0000256" key="10">
    <source>
        <dbReference type="SAM" id="Phobius"/>
    </source>
</evidence>
<dbReference type="PANTHER" id="PTHR48022:SF79">
    <property type="entry name" value="LACTOSE PERMEASE, PUTATIVE (AFU_ORTHOLOGUE AFUA_6G01860)-RELATED"/>
    <property type="match status" value="1"/>
</dbReference>
<evidence type="ECO:0000256" key="3">
    <source>
        <dbReference type="ARBA" id="ARBA00022448"/>
    </source>
</evidence>
<dbReference type="PANTHER" id="PTHR48022">
    <property type="entry name" value="PLASTIDIC GLUCOSE TRANSPORTER 4"/>
    <property type="match status" value="1"/>
</dbReference>
<dbReference type="EMBL" id="ML210162">
    <property type="protein sequence ID" value="TFK27739.1"/>
    <property type="molecule type" value="Genomic_DNA"/>
</dbReference>
<feature type="transmembrane region" description="Helical" evidence="10">
    <location>
        <begin position="228"/>
        <end position="247"/>
    </location>
</feature>
<dbReference type="InterPro" id="IPR020846">
    <property type="entry name" value="MFS_dom"/>
</dbReference>
<dbReference type="InterPro" id="IPR050360">
    <property type="entry name" value="MFS_Sugar_Transporters"/>
</dbReference>
<feature type="transmembrane region" description="Helical" evidence="10">
    <location>
        <begin position="139"/>
        <end position="156"/>
    </location>
</feature>
<dbReference type="PROSITE" id="PS00216">
    <property type="entry name" value="SUGAR_TRANSPORT_1"/>
    <property type="match status" value="1"/>
</dbReference>
<dbReference type="GO" id="GO:0016020">
    <property type="term" value="C:membrane"/>
    <property type="evidence" value="ECO:0007669"/>
    <property type="project" value="UniProtKB-SubCell"/>
</dbReference>
<comment type="similarity">
    <text evidence="2 8">Belongs to the major facilitator superfamily. Sugar transporter (TC 2.A.1.1) family.</text>
</comment>
<accession>A0A5C3L3Z0</accession>
<feature type="domain" description="Major facilitator superfamily (MFS) profile" evidence="11">
    <location>
        <begin position="67"/>
        <end position="506"/>
    </location>
</feature>
<keyword evidence="4 10" id="KW-0812">Transmembrane</keyword>
<keyword evidence="6 10" id="KW-0472">Membrane</keyword>
<evidence type="ECO:0000256" key="8">
    <source>
        <dbReference type="RuleBase" id="RU003346"/>
    </source>
</evidence>
<feature type="transmembrane region" description="Helical" evidence="10">
    <location>
        <begin position="318"/>
        <end position="340"/>
    </location>
</feature>
<dbReference type="SUPFAM" id="SSF103473">
    <property type="entry name" value="MFS general substrate transporter"/>
    <property type="match status" value="1"/>
</dbReference>
<feature type="transmembrane region" description="Helical" evidence="10">
    <location>
        <begin position="416"/>
        <end position="433"/>
    </location>
</feature>
<evidence type="ECO:0000256" key="7">
    <source>
        <dbReference type="ARBA" id="ARBA00049119"/>
    </source>
</evidence>
<sequence>MEQEKQVPASPTDSIAKHTDEAIKGTHASHRGTPKTPEERQAALREALTFDPGPKKWGWTAIQMYLITLVVCFCSGDSGFDSTVMGGINSMKQYQAYFGMTGVGSKTSIVFGIFTIGSICGMIPASYLPDKYGRRLSMFFGNSVLIVGAVITANATNQGMFLGGRFLTGLGAACAGASAKSYLAEMAPAHLRGAYMGFLNSFYYVGQMSATGMMVPTGRWNNDLAWRLPLYIQVVPAALNALFIFTCPESPRWLYSVGKSEQARAILAKLHSRTGDPNSPLVDLEMEEIEEKIQVDGVDKRWWDFRPLFRTRADRYRAYMVILIGSFGQLSGNGLITYFMPILLKNAGITSQDRQLTLNFVNSVTSYIGALCGSAVIDRFGRRRILLTATGAVTVVLAIVTGLLSDSGELNSTRSNAGITFIFLFMVIFSFGWTPMQALYPAEVLSYEARAKGLAFLGIVTQTSSLINTFGLPVALEKLTWKVYLIFLCWDMFEVVMIFFFVVETKGFTLEEIGEIFDHPGNPRHYSDKLLLQRKEGNRAAALASA</sequence>
<reference evidence="12 13" key="1">
    <citation type="journal article" date="2019" name="Nat. Ecol. Evol.">
        <title>Megaphylogeny resolves global patterns of mushroom evolution.</title>
        <authorList>
            <person name="Varga T."/>
            <person name="Krizsan K."/>
            <person name="Foldi C."/>
            <person name="Dima B."/>
            <person name="Sanchez-Garcia M."/>
            <person name="Sanchez-Ramirez S."/>
            <person name="Szollosi G.J."/>
            <person name="Szarkandi J.G."/>
            <person name="Papp V."/>
            <person name="Albert L."/>
            <person name="Andreopoulos W."/>
            <person name="Angelini C."/>
            <person name="Antonin V."/>
            <person name="Barry K.W."/>
            <person name="Bougher N.L."/>
            <person name="Buchanan P."/>
            <person name="Buyck B."/>
            <person name="Bense V."/>
            <person name="Catcheside P."/>
            <person name="Chovatia M."/>
            <person name="Cooper J."/>
            <person name="Damon W."/>
            <person name="Desjardin D."/>
            <person name="Finy P."/>
            <person name="Geml J."/>
            <person name="Haridas S."/>
            <person name="Hughes K."/>
            <person name="Justo A."/>
            <person name="Karasinski D."/>
            <person name="Kautmanova I."/>
            <person name="Kiss B."/>
            <person name="Kocsube S."/>
            <person name="Kotiranta H."/>
            <person name="LaButti K.M."/>
            <person name="Lechner B.E."/>
            <person name="Liimatainen K."/>
            <person name="Lipzen A."/>
            <person name="Lukacs Z."/>
            <person name="Mihaltcheva S."/>
            <person name="Morgado L.N."/>
            <person name="Niskanen T."/>
            <person name="Noordeloos M.E."/>
            <person name="Ohm R.A."/>
            <person name="Ortiz-Santana B."/>
            <person name="Ovrebo C."/>
            <person name="Racz N."/>
            <person name="Riley R."/>
            <person name="Savchenko A."/>
            <person name="Shiryaev A."/>
            <person name="Soop K."/>
            <person name="Spirin V."/>
            <person name="Szebenyi C."/>
            <person name="Tomsovsky M."/>
            <person name="Tulloss R.E."/>
            <person name="Uehling J."/>
            <person name="Grigoriev I.V."/>
            <person name="Vagvolgyi C."/>
            <person name="Papp T."/>
            <person name="Martin F.M."/>
            <person name="Miettinen O."/>
            <person name="Hibbett D.S."/>
            <person name="Nagy L.G."/>
        </authorList>
    </citation>
    <scope>NUCLEOTIDE SEQUENCE [LARGE SCALE GENOMIC DNA]</scope>
    <source>
        <strain evidence="12 13">CBS 121175</strain>
    </source>
</reference>
<protein>
    <submittedName>
        <fullName evidence="12">General substrate transporter</fullName>
    </submittedName>
</protein>
<comment type="subcellular location">
    <subcellularLocation>
        <location evidence="1">Membrane</location>
        <topology evidence="1">Multi-pass membrane protein</topology>
    </subcellularLocation>
</comment>
<dbReference type="Gene3D" id="1.20.1250.20">
    <property type="entry name" value="MFS general substrate transporter like domains"/>
    <property type="match status" value="1"/>
</dbReference>
<feature type="transmembrane region" description="Helical" evidence="10">
    <location>
        <begin position="65"/>
        <end position="88"/>
    </location>
</feature>
<dbReference type="PROSITE" id="PS50850">
    <property type="entry name" value="MFS"/>
    <property type="match status" value="1"/>
</dbReference>
<feature type="transmembrane region" description="Helical" evidence="10">
    <location>
        <begin position="162"/>
        <end position="183"/>
    </location>
</feature>
<feature type="transmembrane region" description="Helical" evidence="10">
    <location>
        <begin position="195"/>
        <end position="216"/>
    </location>
</feature>
<proteinExistence type="inferred from homology"/>
<dbReference type="Proteomes" id="UP000307440">
    <property type="component" value="Unassembled WGS sequence"/>
</dbReference>
<evidence type="ECO:0000259" key="11">
    <source>
        <dbReference type="PROSITE" id="PS50850"/>
    </source>
</evidence>
<dbReference type="FunFam" id="1.20.1250.20:FF:000134">
    <property type="entry name" value="MFS sugar transporter protein"/>
    <property type="match status" value="1"/>
</dbReference>
<feature type="transmembrane region" description="Helical" evidence="10">
    <location>
        <begin position="108"/>
        <end position="127"/>
    </location>
</feature>
<evidence type="ECO:0000256" key="6">
    <source>
        <dbReference type="ARBA" id="ARBA00023136"/>
    </source>
</evidence>
<dbReference type="Pfam" id="PF00083">
    <property type="entry name" value="Sugar_tr"/>
    <property type="match status" value="1"/>
</dbReference>
<evidence type="ECO:0000256" key="4">
    <source>
        <dbReference type="ARBA" id="ARBA00022692"/>
    </source>
</evidence>
<name>A0A5C3L3Z0_COPMA</name>
<comment type="catalytic activity">
    <reaction evidence="7">
        <text>myo-inositol(out) + H(+)(out) = myo-inositol(in) + H(+)(in)</text>
        <dbReference type="Rhea" id="RHEA:60364"/>
        <dbReference type="ChEBI" id="CHEBI:15378"/>
        <dbReference type="ChEBI" id="CHEBI:17268"/>
    </reaction>
</comment>
<feature type="transmembrane region" description="Helical" evidence="10">
    <location>
        <begin position="454"/>
        <end position="475"/>
    </location>
</feature>
<dbReference type="AlphaFoldDB" id="A0A5C3L3Z0"/>
<evidence type="ECO:0000256" key="1">
    <source>
        <dbReference type="ARBA" id="ARBA00004141"/>
    </source>
</evidence>
<evidence type="ECO:0000313" key="13">
    <source>
        <dbReference type="Proteomes" id="UP000307440"/>
    </source>
</evidence>
<keyword evidence="13" id="KW-1185">Reference proteome</keyword>
<dbReference type="STRING" id="230819.A0A5C3L3Z0"/>
<dbReference type="OrthoDB" id="6133115at2759"/>
<keyword evidence="3 8" id="KW-0813">Transport</keyword>
<organism evidence="12 13">
    <name type="scientific">Coprinopsis marcescibilis</name>
    <name type="common">Agaric fungus</name>
    <name type="synonym">Psathyrella marcescibilis</name>
    <dbReference type="NCBI Taxonomy" id="230819"/>
    <lineage>
        <taxon>Eukaryota</taxon>
        <taxon>Fungi</taxon>
        <taxon>Dikarya</taxon>
        <taxon>Basidiomycota</taxon>
        <taxon>Agaricomycotina</taxon>
        <taxon>Agaricomycetes</taxon>
        <taxon>Agaricomycetidae</taxon>
        <taxon>Agaricales</taxon>
        <taxon>Agaricineae</taxon>
        <taxon>Psathyrellaceae</taxon>
        <taxon>Coprinopsis</taxon>
    </lineage>
</organism>
<evidence type="ECO:0000256" key="2">
    <source>
        <dbReference type="ARBA" id="ARBA00010992"/>
    </source>
</evidence>
<feature type="compositionally biased region" description="Basic and acidic residues" evidence="9">
    <location>
        <begin position="15"/>
        <end position="24"/>
    </location>
</feature>
<gene>
    <name evidence="12" type="ORF">FA15DRAFT_666208</name>
</gene>
<evidence type="ECO:0000256" key="9">
    <source>
        <dbReference type="SAM" id="MobiDB-lite"/>
    </source>
</evidence>
<dbReference type="InterPro" id="IPR005828">
    <property type="entry name" value="MFS_sugar_transport-like"/>
</dbReference>
<evidence type="ECO:0000313" key="12">
    <source>
        <dbReference type="EMBL" id="TFK27739.1"/>
    </source>
</evidence>